<comment type="caution">
    <text evidence="2">The sequence shown here is derived from an EMBL/GenBank/DDBJ whole genome shotgun (WGS) entry which is preliminary data.</text>
</comment>
<sequence>MTHWVAEIQRLGGVLATGPLSAPPVPTGPGGKDCESLVRKMLVVDPARRLTMSQVLRHRWLQTGSPPPAPLPPPPPTEINEHVLRVMQGLGIDTSVTRQSVLRHAYDHHAGIYLLLDERLRHHRSSYPCPAGCGLARRRPSSVAEQAARLTAGPDSAEPTPAPAPGAGGAPSFDEGVEVDIADELLPSTAPTGASGTGVRHPPVARKPSDGALAPESPFGSVTSTESNNFESFDSQMEPDMFSSSSSCYQPPALAKPPCRPTLACRHSVRHNPLETAAGGRRSPVSFREGRRASDGLVASQGLVAFSHRLNQGQKAGGFTELSCLQQEHACLRAQVTRQRHGQLKRPPRPRCCYKPAAVAAELLQPELHFQPIAEDAAAGDGWDNLQYSLANCQITPRLSADS</sequence>
<proteinExistence type="predicted"/>
<gene>
    <name evidence="2" type="primary">SIK2</name>
    <name evidence="2" type="ORF">FJT64_015587</name>
</gene>
<keyword evidence="3" id="KW-1185">Reference proteome</keyword>
<name>A0A6A4XGH3_AMPAM</name>
<evidence type="ECO:0000313" key="2">
    <source>
        <dbReference type="EMBL" id="KAF0313911.1"/>
    </source>
</evidence>
<reference evidence="2 3" key="1">
    <citation type="submission" date="2019-07" db="EMBL/GenBank/DDBJ databases">
        <title>Draft genome assembly of a fouling barnacle, Amphibalanus amphitrite (Darwin, 1854): The first reference genome for Thecostraca.</title>
        <authorList>
            <person name="Kim W."/>
        </authorList>
    </citation>
    <scope>NUCLEOTIDE SEQUENCE [LARGE SCALE GENOMIC DNA]</scope>
    <source>
        <strain evidence="2">SNU_AA5</strain>
        <tissue evidence="2">Soma without cirri and trophi</tissue>
    </source>
</reference>
<keyword evidence="2" id="KW-0418">Kinase</keyword>
<organism evidence="2 3">
    <name type="scientific">Amphibalanus amphitrite</name>
    <name type="common">Striped barnacle</name>
    <name type="synonym">Balanus amphitrite</name>
    <dbReference type="NCBI Taxonomy" id="1232801"/>
    <lineage>
        <taxon>Eukaryota</taxon>
        <taxon>Metazoa</taxon>
        <taxon>Ecdysozoa</taxon>
        <taxon>Arthropoda</taxon>
        <taxon>Crustacea</taxon>
        <taxon>Multicrustacea</taxon>
        <taxon>Cirripedia</taxon>
        <taxon>Thoracica</taxon>
        <taxon>Thoracicalcarea</taxon>
        <taxon>Balanomorpha</taxon>
        <taxon>Balanoidea</taxon>
        <taxon>Balanidae</taxon>
        <taxon>Amphibalaninae</taxon>
        <taxon>Amphibalanus</taxon>
    </lineage>
</organism>
<evidence type="ECO:0000313" key="3">
    <source>
        <dbReference type="Proteomes" id="UP000440578"/>
    </source>
</evidence>
<accession>A0A6A4XGH3</accession>
<feature type="region of interest" description="Disordered" evidence="1">
    <location>
        <begin position="187"/>
        <end position="253"/>
    </location>
</feature>
<keyword evidence="2" id="KW-0808">Transferase</keyword>
<dbReference type="Proteomes" id="UP000440578">
    <property type="component" value="Unassembled WGS sequence"/>
</dbReference>
<dbReference type="GO" id="GO:0016301">
    <property type="term" value="F:kinase activity"/>
    <property type="evidence" value="ECO:0007669"/>
    <property type="project" value="UniProtKB-KW"/>
</dbReference>
<feature type="compositionally biased region" description="Polar residues" evidence="1">
    <location>
        <begin position="220"/>
        <end position="235"/>
    </location>
</feature>
<protein>
    <submittedName>
        <fullName evidence="2">Serine/threonine-protein kinase SIK2</fullName>
    </submittedName>
</protein>
<dbReference type="EMBL" id="VIIS01000065">
    <property type="protein sequence ID" value="KAF0313911.1"/>
    <property type="molecule type" value="Genomic_DNA"/>
</dbReference>
<dbReference type="AlphaFoldDB" id="A0A6A4XGH3"/>
<dbReference type="SUPFAM" id="SSF56112">
    <property type="entry name" value="Protein kinase-like (PK-like)"/>
    <property type="match status" value="1"/>
</dbReference>
<dbReference type="CDD" id="cd14338">
    <property type="entry name" value="UBA_SIK"/>
    <property type="match status" value="1"/>
</dbReference>
<dbReference type="InterPro" id="IPR011009">
    <property type="entry name" value="Kinase-like_dom_sf"/>
</dbReference>
<feature type="region of interest" description="Disordered" evidence="1">
    <location>
        <begin position="144"/>
        <end position="174"/>
    </location>
</feature>
<dbReference type="Gene3D" id="1.10.510.10">
    <property type="entry name" value="Transferase(Phosphotransferase) domain 1"/>
    <property type="match status" value="1"/>
</dbReference>
<evidence type="ECO:0000256" key="1">
    <source>
        <dbReference type="SAM" id="MobiDB-lite"/>
    </source>
</evidence>
<dbReference type="OrthoDB" id="5334651at2759"/>